<name>A0A1J1I5B0_9DIPT</name>
<protein>
    <submittedName>
        <fullName evidence="1">CLUMA_CG007625, isoform A</fullName>
    </submittedName>
</protein>
<sequence length="106" mass="12943">MDYNRTRCFIPLFYFEDGLMLHHQGWKERKMRNKHNRCDNDRAENFLEHRLRNTKIDPFYLISNDDHTVIYRCRLSVLGQVDCWFSNLKLAPEAAKHQNHFTQQIM</sequence>
<organism evidence="1 2">
    <name type="scientific">Clunio marinus</name>
    <dbReference type="NCBI Taxonomy" id="568069"/>
    <lineage>
        <taxon>Eukaryota</taxon>
        <taxon>Metazoa</taxon>
        <taxon>Ecdysozoa</taxon>
        <taxon>Arthropoda</taxon>
        <taxon>Hexapoda</taxon>
        <taxon>Insecta</taxon>
        <taxon>Pterygota</taxon>
        <taxon>Neoptera</taxon>
        <taxon>Endopterygota</taxon>
        <taxon>Diptera</taxon>
        <taxon>Nematocera</taxon>
        <taxon>Chironomoidea</taxon>
        <taxon>Chironomidae</taxon>
        <taxon>Clunio</taxon>
    </lineage>
</organism>
<proteinExistence type="predicted"/>
<dbReference type="AlphaFoldDB" id="A0A1J1I5B0"/>
<dbReference type="Proteomes" id="UP000183832">
    <property type="component" value="Unassembled WGS sequence"/>
</dbReference>
<reference evidence="1 2" key="1">
    <citation type="submission" date="2015-04" db="EMBL/GenBank/DDBJ databases">
        <authorList>
            <person name="Syromyatnikov M.Y."/>
            <person name="Popov V.N."/>
        </authorList>
    </citation>
    <scope>NUCLEOTIDE SEQUENCE [LARGE SCALE GENOMIC DNA]</scope>
</reference>
<evidence type="ECO:0000313" key="1">
    <source>
        <dbReference type="EMBL" id="CRK94102.1"/>
    </source>
</evidence>
<dbReference type="EMBL" id="CVRI01000038">
    <property type="protein sequence ID" value="CRK94102.1"/>
    <property type="molecule type" value="Genomic_DNA"/>
</dbReference>
<evidence type="ECO:0000313" key="2">
    <source>
        <dbReference type="Proteomes" id="UP000183832"/>
    </source>
</evidence>
<gene>
    <name evidence="1" type="ORF">CLUMA_CG007625</name>
</gene>
<accession>A0A1J1I5B0</accession>
<keyword evidence="2" id="KW-1185">Reference proteome</keyword>